<name>A0A1F7SM11_9BACT</name>
<evidence type="ECO:0000256" key="2">
    <source>
        <dbReference type="ARBA" id="ARBA00022485"/>
    </source>
</evidence>
<organism evidence="9 10">
    <name type="scientific">Candidatus Schekmanbacteria bacterium RIFCSPLOWO2_12_FULL_38_15</name>
    <dbReference type="NCBI Taxonomy" id="1817883"/>
    <lineage>
        <taxon>Bacteria</taxon>
        <taxon>Candidatus Schekmaniibacteriota</taxon>
    </lineage>
</organism>
<sequence length="323" mass="35868">MQTELAAFYSDLSFEKLLQKAREISWKNFGKKITFYLPGMIRYGNETGLYPAISVTGKNCELKCEHCSGRVLEPMISATTSESLLEICLRLNERGYIGCLLSGGSDLKGVVPWDKFVDAIAEIKKRTKLSVSIHTGIISLETAKRLRDAGVDQALIDVIGDDETVRRVYHLENGTSLIYDSLKALHTAGIPMVPHIVVGIFYGEIKGEVKAIEMLREFKLRALVIVVFTPFKGTSMESIIPPPPKEVAKIIALARINLPDTMISLGCERNRGREGFETEVFAIDAGINRIAVQSDYAIKRAQEYGLEINYQKTCCSINNLVEG</sequence>
<evidence type="ECO:0000259" key="8">
    <source>
        <dbReference type="PROSITE" id="PS51918"/>
    </source>
</evidence>
<reference evidence="9 10" key="1">
    <citation type="journal article" date="2016" name="Nat. Commun.">
        <title>Thousands of microbial genomes shed light on interconnected biogeochemical processes in an aquifer system.</title>
        <authorList>
            <person name="Anantharaman K."/>
            <person name="Brown C.T."/>
            <person name="Hug L.A."/>
            <person name="Sharon I."/>
            <person name="Castelle C.J."/>
            <person name="Probst A.J."/>
            <person name="Thomas B.C."/>
            <person name="Singh A."/>
            <person name="Wilkins M.J."/>
            <person name="Karaoz U."/>
            <person name="Brodie E.L."/>
            <person name="Williams K.H."/>
            <person name="Hubbard S.S."/>
            <person name="Banfield J.F."/>
        </authorList>
    </citation>
    <scope>NUCLEOTIDE SEQUENCE [LARGE SCALE GENOMIC DNA]</scope>
</reference>
<dbReference type="PROSITE" id="PS51918">
    <property type="entry name" value="RADICAL_SAM"/>
    <property type="match status" value="1"/>
</dbReference>
<dbReference type="InterPro" id="IPR058240">
    <property type="entry name" value="rSAM_sf"/>
</dbReference>
<protein>
    <recommendedName>
        <fullName evidence="8">Radical SAM core domain-containing protein</fullName>
    </recommendedName>
</protein>
<feature type="domain" description="Radical SAM core" evidence="8">
    <location>
        <begin position="43"/>
        <end position="268"/>
    </location>
</feature>
<comment type="cofactor">
    <cofactor evidence="7">
        <name>[2Fe-2S] cluster</name>
        <dbReference type="ChEBI" id="CHEBI:190135"/>
    </cofactor>
</comment>
<evidence type="ECO:0000256" key="4">
    <source>
        <dbReference type="ARBA" id="ARBA00022723"/>
    </source>
</evidence>
<comment type="cofactor">
    <cofactor evidence="1">
        <name>[4Fe-4S] cluster</name>
        <dbReference type="ChEBI" id="CHEBI:49883"/>
    </cofactor>
</comment>
<dbReference type="SFLD" id="SFLDS00029">
    <property type="entry name" value="Radical_SAM"/>
    <property type="match status" value="1"/>
</dbReference>
<evidence type="ECO:0000256" key="5">
    <source>
        <dbReference type="ARBA" id="ARBA00023004"/>
    </source>
</evidence>
<evidence type="ECO:0000313" key="10">
    <source>
        <dbReference type="Proteomes" id="UP000178082"/>
    </source>
</evidence>
<keyword evidence="3" id="KW-0949">S-adenosyl-L-methionine</keyword>
<dbReference type="GO" id="GO:0044272">
    <property type="term" value="P:sulfur compound biosynthetic process"/>
    <property type="evidence" value="ECO:0007669"/>
    <property type="project" value="UniProtKB-ARBA"/>
</dbReference>
<dbReference type="Gene3D" id="3.20.20.70">
    <property type="entry name" value="Aldolase class I"/>
    <property type="match status" value="1"/>
</dbReference>
<comment type="caution">
    <text evidence="9">The sequence shown here is derived from an EMBL/GenBank/DDBJ whole genome shotgun (WGS) entry which is preliminary data.</text>
</comment>
<keyword evidence="4" id="KW-0479">Metal-binding</keyword>
<dbReference type="GO" id="GO:0042364">
    <property type="term" value="P:water-soluble vitamin biosynthetic process"/>
    <property type="evidence" value="ECO:0007669"/>
    <property type="project" value="UniProtKB-ARBA"/>
</dbReference>
<gene>
    <name evidence="9" type="ORF">A3G31_04015</name>
</gene>
<dbReference type="GO" id="GO:0051539">
    <property type="term" value="F:4 iron, 4 sulfur cluster binding"/>
    <property type="evidence" value="ECO:0007669"/>
    <property type="project" value="UniProtKB-KW"/>
</dbReference>
<dbReference type="Proteomes" id="UP000178082">
    <property type="component" value="Unassembled WGS sequence"/>
</dbReference>
<dbReference type="SFLD" id="SFLDG01113">
    <property type="entry name" value="Uncharacterised_Radical_SAM_Su"/>
    <property type="match status" value="1"/>
</dbReference>
<dbReference type="InterPro" id="IPR010722">
    <property type="entry name" value="BATS_dom"/>
</dbReference>
<dbReference type="GO" id="GO:0003824">
    <property type="term" value="F:catalytic activity"/>
    <property type="evidence" value="ECO:0007669"/>
    <property type="project" value="InterPro"/>
</dbReference>
<dbReference type="Pfam" id="PF06968">
    <property type="entry name" value="BATS"/>
    <property type="match status" value="1"/>
</dbReference>
<dbReference type="InterPro" id="IPR007197">
    <property type="entry name" value="rSAM"/>
</dbReference>
<evidence type="ECO:0000256" key="1">
    <source>
        <dbReference type="ARBA" id="ARBA00001966"/>
    </source>
</evidence>
<dbReference type="PANTHER" id="PTHR43288:SF2">
    <property type="entry name" value="RADICAL SAM CORE DOMAIN-CONTAINING PROTEIN"/>
    <property type="match status" value="1"/>
</dbReference>
<evidence type="ECO:0000256" key="6">
    <source>
        <dbReference type="ARBA" id="ARBA00023014"/>
    </source>
</evidence>
<keyword evidence="5" id="KW-0408">Iron</keyword>
<keyword evidence="6" id="KW-0411">Iron-sulfur</keyword>
<evidence type="ECO:0000313" key="9">
    <source>
        <dbReference type="EMBL" id="OGL54268.1"/>
    </source>
</evidence>
<dbReference type="PANTHER" id="PTHR43288">
    <property type="entry name" value="BIOTIN SYNTHASE-RELATED PROTEIN, RADICAL SAM SUPERFAMILY"/>
    <property type="match status" value="1"/>
</dbReference>
<dbReference type="Pfam" id="PF04055">
    <property type="entry name" value="Radical_SAM"/>
    <property type="match status" value="1"/>
</dbReference>
<dbReference type="GO" id="GO:0046872">
    <property type="term" value="F:metal ion binding"/>
    <property type="evidence" value="ECO:0007669"/>
    <property type="project" value="UniProtKB-KW"/>
</dbReference>
<dbReference type="InterPro" id="IPR013785">
    <property type="entry name" value="Aldolase_TIM"/>
</dbReference>
<dbReference type="STRING" id="1817883.A3G31_04015"/>
<proteinExistence type="predicted"/>
<accession>A0A1F7SM11</accession>
<dbReference type="SUPFAM" id="SSF102114">
    <property type="entry name" value="Radical SAM enzymes"/>
    <property type="match status" value="1"/>
</dbReference>
<evidence type="ECO:0000256" key="3">
    <source>
        <dbReference type="ARBA" id="ARBA00022691"/>
    </source>
</evidence>
<keyword evidence="2" id="KW-0004">4Fe-4S</keyword>
<evidence type="ECO:0000256" key="7">
    <source>
        <dbReference type="ARBA" id="ARBA00034078"/>
    </source>
</evidence>
<dbReference type="InterPro" id="IPR006638">
    <property type="entry name" value="Elp3/MiaA/NifB-like_rSAM"/>
</dbReference>
<dbReference type="EMBL" id="MGDI01000015">
    <property type="protein sequence ID" value="OGL54268.1"/>
    <property type="molecule type" value="Genomic_DNA"/>
</dbReference>
<dbReference type="SMART" id="SM00729">
    <property type="entry name" value="Elp3"/>
    <property type="match status" value="1"/>
</dbReference>
<dbReference type="CDD" id="cd01335">
    <property type="entry name" value="Radical_SAM"/>
    <property type="match status" value="1"/>
</dbReference>
<dbReference type="AlphaFoldDB" id="A0A1F7SM11"/>